<dbReference type="AlphaFoldDB" id="A0A444TX76"/>
<keyword evidence="2" id="KW-1185">Reference proteome</keyword>
<dbReference type="EMBL" id="SCEB01215814">
    <property type="protein sequence ID" value="RXM27527.1"/>
    <property type="molecule type" value="Genomic_DNA"/>
</dbReference>
<reference evidence="1 2" key="1">
    <citation type="submission" date="2019-01" db="EMBL/GenBank/DDBJ databases">
        <title>Draft Genome and Complete Hox-Cluster Characterization of the Sterlet Sturgeon (Acipenser ruthenus).</title>
        <authorList>
            <person name="Wei Q."/>
        </authorList>
    </citation>
    <scope>NUCLEOTIDE SEQUENCE [LARGE SCALE GENOMIC DNA]</scope>
    <source>
        <strain evidence="1">WHYD16114868_AA</strain>
        <tissue evidence="1">Blood</tissue>
    </source>
</reference>
<organism evidence="1 2">
    <name type="scientific">Acipenser ruthenus</name>
    <name type="common">Sterlet sturgeon</name>
    <dbReference type="NCBI Taxonomy" id="7906"/>
    <lineage>
        <taxon>Eukaryota</taxon>
        <taxon>Metazoa</taxon>
        <taxon>Chordata</taxon>
        <taxon>Craniata</taxon>
        <taxon>Vertebrata</taxon>
        <taxon>Euteleostomi</taxon>
        <taxon>Actinopterygii</taxon>
        <taxon>Chondrostei</taxon>
        <taxon>Acipenseriformes</taxon>
        <taxon>Acipenseridae</taxon>
        <taxon>Acipenser</taxon>
    </lineage>
</organism>
<name>A0A444TX76_ACIRT</name>
<evidence type="ECO:0000313" key="1">
    <source>
        <dbReference type="EMBL" id="RXM27527.1"/>
    </source>
</evidence>
<comment type="caution">
    <text evidence="1">The sequence shown here is derived from an EMBL/GenBank/DDBJ whole genome shotgun (WGS) entry which is preliminary data.</text>
</comment>
<proteinExistence type="predicted"/>
<protein>
    <submittedName>
        <fullName evidence="1">Uncharacterized protein</fullName>
    </submittedName>
</protein>
<sequence>MVVQVGQERDTSWKQLLHRFNPNLNSYYCVAEKITVTVSVPVTMYQCAISGPLSNISTKSTEFNQCWSCFGLTIALYGPLTDSLLRPSLNYFKSTTVLQALACGMSRLGDNSPQERHSLSNVVVDTALVVVQLASGTLHLSS</sequence>
<dbReference type="Proteomes" id="UP000289886">
    <property type="component" value="Unassembled WGS sequence"/>
</dbReference>
<evidence type="ECO:0000313" key="2">
    <source>
        <dbReference type="Proteomes" id="UP000289886"/>
    </source>
</evidence>
<accession>A0A444TX76</accession>
<gene>
    <name evidence="1" type="ORF">EOD39_2945</name>
</gene>